<dbReference type="NCBIfam" id="NF041025">
    <property type="entry name" value="antiphage_deaminase"/>
    <property type="match status" value="1"/>
</dbReference>
<evidence type="ECO:0000313" key="6">
    <source>
        <dbReference type="EMBL" id="ASK71169.1"/>
    </source>
</evidence>
<gene>
    <name evidence="6" type="ORF">CF168_01755</name>
</gene>
<dbReference type="KEGG" id="sbj:CF168_01755"/>
<dbReference type="PROSITE" id="PS00903">
    <property type="entry name" value="CYT_DCMP_DEAMINASES_1"/>
    <property type="match status" value="1"/>
</dbReference>
<keyword evidence="3" id="KW-0378">Hydrolase</keyword>
<dbReference type="InterPro" id="IPR016192">
    <property type="entry name" value="APOBEC/CMP_deaminase_Zn-bd"/>
</dbReference>
<sequence>MSNKKDGNEHSETPQELVIALVSAVGCDLGHFIRLIEEELDLYDFSVNSIRVSSDFLKSINPPERALTKLASINHMMTAGNSYRDICRDNGALAHAAIAKIAEMRASKGEHEEPKPLDKHAWIIRSLKHPDEVKVLRDAYGDRLFVLGIHASEEKRRSTLEAKRRSADSNRIIDQLIERDAQEKDGHGQHTRDTFHLSDFFINEDQNADKNRADIERVFKLIFGHPYTTPTFDEFAMYMAFAASVRSADLSRQVGAVLTKDSNIISTGANDVPKANGGLYWPIRDEKQAHYVDVNDGRDYTRGFDTNKQTISELLSDIVQNIDLNSITETKSFSQESQGSFKKALSYQLAKTGLKDITEYGRIVHAEMEAILSCGRSNNSTYGTTLYCTTFPCHNCAKHIIASGVMRVVYVEPYAKSKAFEFHSDSISEEQSSDKVAFEPFVGVGPRSFLNLFSMNLGSGRKIKRKDSDGKVLDWHKESAKLRLAENDFSYITKEDISTFILGKQLDIYNKYTSGK</sequence>
<evidence type="ECO:0000259" key="5">
    <source>
        <dbReference type="PROSITE" id="PS51747"/>
    </source>
</evidence>
<evidence type="ECO:0000256" key="3">
    <source>
        <dbReference type="ARBA" id="ARBA00022801"/>
    </source>
</evidence>
<evidence type="ECO:0000256" key="4">
    <source>
        <dbReference type="ARBA" id="ARBA00022833"/>
    </source>
</evidence>
<keyword evidence="7" id="KW-1185">Reference proteome</keyword>
<dbReference type="PANTHER" id="PTHR11086">
    <property type="entry name" value="DEOXYCYTIDYLATE DEAMINASE-RELATED"/>
    <property type="match status" value="1"/>
</dbReference>
<dbReference type="InterPro" id="IPR027417">
    <property type="entry name" value="P-loop_NTPase"/>
</dbReference>
<dbReference type="PROSITE" id="PS51257">
    <property type="entry name" value="PROKAR_LIPOPROTEIN"/>
    <property type="match status" value="1"/>
</dbReference>
<dbReference type="SUPFAM" id="SSF53927">
    <property type="entry name" value="Cytidine deaminase-like"/>
    <property type="match status" value="1"/>
</dbReference>
<reference evidence="6 7" key="1">
    <citation type="submission" date="2017-07" db="EMBL/GenBank/DDBJ databases">
        <title>Phenotypical and genomic characterization of a clinical isolate of Shewanella bicestrii sp. nov. producing an extended-spectrum beta-lactamase and a new oxacillinase variant.</title>
        <authorList>
            <person name="Jousset A.B."/>
            <person name="Bonnin R.A."/>
            <person name="Girlich D."/>
            <person name="Dabos L."/>
            <person name="Potron A."/>
            <person name="Dortet L."/>
            <person name="Glaser P."/>
            <person name="Naas T."/>
        </authorList>
    </citation>
    <scope>NUCLEOTIDE SEQUENCE [LARGE SCALE GENOMIC DNA]</scope>
    <source>
        <strain evidence="6 7">JAB-1</strain>
    </source>
</reference>
<dbReference type="AlphaFoldDB" id="A0A220USN5"/>
<organism evidence="6 7">
    <name type="scientific">Shewanella bicestrii</name>
    <dbReference type="NCBI Taxonomy" id="2018305"/>
    <lineage>
        <taxon>Bacteria</taxon>
        <taxon>Pseudomonadati</taxon>
        <taxon>Pseudomonadota</taxon>
        <taxon>Gammaproteobacteria</taxon>
        <taxon>Alteromonadales</taxon>
        <taxon>Shewanellaceae</taxon>
        <taxon>Shewanella</taxon>
    </lineage>
</organism>
<dbReference type="Pfam" id="PF00383">
    <property type="entry name" value="dCMP_cyt_deam_1"/>
    <property type="match status" value="1"/>
</dbReference>
<dbReference type="Gene3D" id="3.40.50.300">
    <property type="entry name" value="P-loop containing nucleotide triphosphate hydrolases"/>
    <property type="match status" value="1"/>
</dbReference>
<accession>A0A220USN5</accession>
<dbReference type="PROSITE" id="PS51747">
    <property type="entry name" value="CYT_DCMP_DEAMINASES_2"/>
    <property type="match status" value="1"/>
</dbReference>
<evidence type="ECO:0000313" key="7">
    <source>
        <dbReference type="Proteomes" id="UP000198367"/>
    </source>
</evidence>
<protein>
    <submittedName>
        <fullName evidence="6">Cytidine deaminase</fullName>
    </submittedName>
</protein>
<evidence type="ECO:0000256" key="1">
    <source>
        <dbReference type="ARBA" id="ARBA00006576"/>
    </source>
</evidence>
<dbReference type="Proteomes" id="UP000198367">
    <property type="component" value="Chromosome"/>
</dbReference>
<dbReference type="GO" id="GO:0008270">
    <property type="term" value="F:zinc ion binding"/>
    <property type="evidence" value="ECO:0007669"/>
    <property type="project" value="InterPro"/>
</dbReference>
<name>A0A220USN5_9GAMM</name>
<proteinExistence type="inferred from homology"/>
<feature type="domain" description="CMP/dCMP-type deaminase" evidence="5">
    <location>
        <begin position="231"/>
        <end position="435"/>
    </location>
</feature>
<dbReference type="InterPro" id="IPR002125">
    <property type="entry name" value="CMP_dCMP_dom"/>
</dbReference>
<keyword evidence="2" id="KW-0479">Metal-binding</keyword>
<dbReference type="EMBL" id="CP022358">
    <property type="protein sequence ID" value="ASK71169.1"/>
    <property type="molecule type" value="Genomic_DNA"/>
</dbReference>
<evidence type="ECO:0000256" key="2">
    <source>
        <dbReference type="ARBA" id="ARBA00022723"/>
    </source>
</evidence>
<dbReference type="GO" id="GO:0005737">
    <property type="term" value="C:cytoplasm"/>
    <property type="evidence" value="ECO:0007669"/>
    <property type="project" value="TreeGrafter"/>
</dbReference>
<dbReference type="PANTHER" id="PTHR11086:SF18">
    <property type="entry name" value="DEOXYCYTIDYLATE DEAMINASE"/>
    <property type="match status" value="1"/>
</dbReference>
<dbReference type="GO" id="GO:0004132">
    <property type="term" value="F:dCMP deaminase activity"/>
    <property type="evidence" value="ECO:0007669"/>
    <property type="project" value="TreeGrafter"/>
</dbReference>
<dbReference type="InterPro" id="IPR015517">
    <property type="entry name" value="dCMP_deaminase-rel"/>
</dbReference>
<keyword evidence="4" id="KW-0862">Zinc</keyword>
<dbReference type="Gene3D" id="3.40.140.10">
    <property type="entry name" value="Cytidine Deaminase, domain 2"/>
    <property type="match status" value="1"/>
</dbReference>
<dbReference type="InterPro" id="IPR016193">
    <property type="entry name" value="Cytidine_deaminase-like"/>
</dbReference>
<comment type="similarity">
    <text evidence="1">Belongs to the cytidine and deoxycytidylate deaminase family.</text>
</comment>